<dbReference type="InterPro" id="IPR006143">
    <property type="entry name" value="RND_pump_MFP"/>
</dbReference>
<dbReference type="RefSeq" id="WP_090260701.1">
    <property type="nucleotide sequence ID" value="NZ_FOIR01000004.1"/>
</dbReference>
<dbReference type="PANTHER" id="PTHR30469:SF15">
    <property type="entry name" value="HLYD FAMILY OF SECRETION PROTEINS"/>
    <property type="match status" value="1"/>
</dbReference>
<evidence type="ECO:0000259" key="3">
    <source>
        <dbReference type="Pfam" id="PF25954"/>
    </source>
</evidence>
<dbReference type="InterPro" id="IPR058625">
    <property type="entry name" value="MdtA-like_BSH"/>
</dbReference>
<feature type="domain" description="CusB-like beta-barrel" evidence="3">
    <location>
        <begin position="200"/>
        <end position="269"/>
    </location>
</feature>
<dbReference type="EMBL" id="FOIR01000004">
    <property type="protein sequence ID" value="SEW41389.1"/>
    <property type="molecule type" value="Genomic_DNA"/>
</dbReference>
<comment type="similarity">
    <text evidence="1">Belongs to the membrane fusion protein (MFP) (TC 8.A.1) family.</text>
</comment>
<evidence type="ECO:0000259" key="4">
    <source>
        <dbReference type="Pfam" id="PF25989"/>
    </source>
</evidence>
<feature type="domain" description="YknX-like C-terminal permuted SH3-like" evidence="4">
    <location>
        <begin position="278"/>
        <end position="343"/>
    </location>
</feature>
<dbReference type="InterPro" id="IPR058792">
    <property type="entry name" value="Beta-barrel_RND_2"/>
</dbReference>
<evidence type="ECO:0000256" key="1">
    <source>
        <dbReference type="ARBA" id="ARBA00009477"/>
    </source>
</evidence>
<dbReference type="PANTHER" id="PTHR30469">
    <property type="entry name" value="MULTIDRUG RESISTANCE PROTEIN MDTA"/>
    <property type="match status" value="1"/>
</dbReference>
<dbReference type="Gene3D" id="2.40.30.170">
    <property type="match status" value="1"/>
</dbReference>
<gene>
    <name evidence="5" type="ORF">SAMN05216290_3738</name>
</gene>
<sequence>MRTPQLFTLLVFLAVASCQNKKETFEEPDVESLRAEVKPTEVLTAIAQQKDFELRVNASGILSAAQEVQVTFQTGGYLQELNIKNGQRVTAGQVLAQLENSKEVLALERAKASYASSKVNYDNDSISFGSSLTQVIRDNLRAKNGLVNAEIAIKEAQLNLDNTILEAPISGIVTALEQQKGNLVNSDALCKIYNPNSLVLTAKVLESDYAHLKTGLKADIYPLAFRDKVFSSTLVEIDPSVDENGMVSLKLKIDNPQGLLPGMNANAVVRVPQNENIIVPREALVMKSGRSVIFTLEDGLAKWKYVETGMDNGVEIEVKDGLKDGDIVIVSNNMQLAHDARVKQVSNSIESNN</sequence>
<dbReference type="GO" id="GO:1990281">
    <property type="term" value="C:efflux pump complex"/>
    <property type="evidence" value="ECO:0007669"/>
    <property type="project" value="TreeGrafter"/>
</dbReference>
<dbReference type="GeneID" id="99988406"/>
<dbReference type="Proteomes" id="UP000199437">
    <property type="component" value="Unassembled WGS sequence"/>
</dbReference>
<evidence type="ECO:0000313" key="5">
    <source>
        <dbReference type="EMBL" id="SEW41389.1"/>
    </source>
</evidence>
<name>A0A1I0RK05_9BACT</name>
<keyword evidence="6" id="KW-1185">Reference proteome</keyword>
<protein>
    <submittedName>
        <fullName evidence="5">RND family efflux transporter, MFP subunit</fullName>
    </submittedName>
</protein>
<dbReference type="InterPro" id="IPR058637">
    <property type="entry name" value="YknX-like_C"/>
</dbReference>
<evidence type="ECO:0000259" key="2">
    <source>
        <dbReference type="Pfam" id="PF25917"/>
    </source>
</evidence>
<evidence type="ECO:0000313" key="6">
    <source>
        <dbReference type="Proteomes" id="UP000199437"/>
    </source>
</evidence>
<dbReference type="PROSITE" id="PS51257">
    <property type="entry name" value="PROKAR_LIPOPROTEIN"/>
    <property type="match status" value="1"/>
</dbReference>
<proteinExistence type="inferred from homology"/>
<dbReference type="Gene3D" id="2.40.420.20">
    <property type="match status" value="1"/>
</dbReference>
<dbReference type="Pfam" id="PF25917">
    <property type="entry name" value="BSH_RND"/>
    <property type="match status" value="1"/>
</dbReference>
<dbReference type="GO" id="GO:0015562">
    <property type="term" value="F:efflux transmembrane transporter activity"/>
    <property type="evidence" value="ECO:0007669"/>
    <property type="project" value="TreeGrafter"/>
</dbReference>
<dbReference type="SUPFAM" id="SSF111369">
    <property type="entry name" value="HlyD-like secretion proteins"/>
    <property type="match status" value="1"/>
</dbReference>
<dbReference type="Pfam" id="PF25954">
    <property type="entry name" value="Beta-barrel_RND_2"/>
    <property type="match status" value="1"/>
</dbReference>
<feature type="domain" description="Multidrug resistance protein MdtA-like barrel-sandwich hybrid" evidence="2">
    <location>
        <begin position="67"/>
        <end position="186"/>
    </location>
</feature>
<organism evidence="5 6">
    <name type="scientific">Roseivirga pacifica</name>
    <dbReference type="NCBI Taxonomy" id="1267423"/>
    <lineage>
        <taxon>Bacteria</taxon>
        <taxon>Pseudomonadati</taxon>
        <taxon>Bacteroidota</taxon>
        <taxon>Cytophagia</taxon>
        <taxon>Cytophagales</taxon>
        <taxon>Roseivirgaceae</taxon>
        <taxon>Roseivirga</taxon>
    </lineage>
</organism>
<dbReference type="AlphaFoldDB" id="A0A1I0RK05"/>
<accession>A0A1I0RK05</accession>
<dbReference type="Gene3D" id="2.40.50.100">
    <property type="match status" value="1"/>
</dbReference>
<dbReference type="Pfam" id="PF25989">
    <property type="entry name" value="YknX_C"/>
    <property type="match status" value="1"/>
</dbReference>
<dbReference type="OrthoDB" id="1522646at2"/>
<reference evidence="6" key="1">
    <citation type="submission" date="2016-10" db="EMBL/GenBank/DDBJ databases">
        <authorList>
            <person name="Varghese N."/>
            <person name="Submissions S."/>
        </authorList>
    </citation>
    <scope>NUCLEOTIDE SEQUENCE [LARGE SCALE GENOMIC DNA]</scope>
    <source>
        <strain evidence="6">CGMCC 1.12402</strain>
    </source>
</reference>
<dbReference type="STRING" id="1267423.SAMN05216290_3738"/>
<dbReference type="NCBIfam" id="TIGR01730">
    <property type="entry name" value="RND_mfp"/>
    <property type="match status" value="1"/>
</dbReference>